<feature type="compositionally biased region" description="Basic and acidic residues" evidence="1">
    <location>
        <begin position="588"/>
        <end position="609"/>
    </location>
</feature>
<reference evidence="2 3" key="1">
    <citation type="journal article" date="2017" name="Gigascience">
        <title>Draft genome of the honey bee ectoparasitic mite, Tropilaelaps mercedesae, is shaped by the parasitic life history.</title>
        <authorList>
            <person name="Dong X."/>
            <person name="Armstrong S.D."/>
            <person name="Xia D."/>
            <person name="Makepeace B.L."/>
            <person name="Darby A.C."/>
            <person name="Kadowaki T."/>
        </authorList>
    </citation>
    <scope>NUCLEOTIDE SEQUENCE [LARGE SCALE GENOMIC DNA]</scope>
    <source>
        <strain evidence="2">Wuxi-XJTLU</strain>
    </source>
</reference>
<feature type="region of interest" description="Disordered" evidence="1">
    <location>
        <begin position="580"/>
        <end position="727"/>
    </location>
</feature>
<dbReference type="Proteomes" id="UP000192247">
    <property type="component" value="Unassembled WGS sequence"/>
</dbReference>
<feature type="compositionally biased region" description="Polar residues" evidence="1">
    <location>
        <begin position="522"/>
        <end position="540"/>
    </location>
</feature>
<feature type="region of interest" description="Disordered" evidence="1">
    <location>
        <begin position="65"/>
        <end position="380"/>
    </location>
</feature>
<feature type="region of interest" description="Disordered" evidence="1">
    <location>
        <begin position="771"/>
        <end position="819"/>
    </location>
</feature>
<feature type="region of interest" description="Disordered" evidence="1">
    <location>
        <begin position="510"/>
        <end position="546"/>
    </location>
</feature>
<feature type="compositionally biased region" description="Polar residues" evidence="1">
    <location>
        <begin position="280"/>
        <end position="291"/>
    </location>
</feature>
<comment type="caution">
    <text evidence="2">The sequence shown here is derived from an EMBL/GenBank/DDBJ whole genome shotgun (WGS) entry which is preliminary data.</text>
</comment>
<accession>A0A1V9Y2V2</accession>
<feature type="compositionally biased region" description="Pro residues" evidence="1">
    <location>
        <begin position="446"/>
        <end position="458"/>
    </location>
</feature>
<organism evidence="2 3">
    <name type="scientific">Tropilaelaps mercedesae</name>
    <dbReference type="NCBI Taxonomy" id="418985"/>
    <lineage>
        <taxon>Eukaryota</taxon>
        <taxon>Metazoa</taxon>
        <taxon>Ecdysozoa</taxon>
        <taxon>Arthropoda</taxon>
        <taxon>Chelicerata</taxon>
        <taxon>Arachnida</taxon>
        <taxon>Acari</taxon>
        <taxon>Parasitiformes</taxon>
        <taxon>Mesostigmata</taxon>
        <taxon>Gamasina</taxon>
        <taxon>Dermanyssoidea</taxon>
        <taxon>Laelapidae</taxon>
        <taxon>Tropilaelaps</taxon>
    </lineage>
</organism>
<dbReference type="EMBL" id="MNPL01000412">
    <property type="protein sequence ID" value="OQR80040.1"/>
    <property type="molecule type" value="Genomic_DNA"/>
</dbReference>
<feature type="compositionally biased region" description="Polar residues" evidence="1">
    <location>
        <begin position="253"/>
        <end position="272"/>
    </location>
</feature>
<sequence>MAKRDVPRTIRMPSLKNVPSQRLDIQKHKTRQFSPERSTDGNHRCSRTTMPPFCVLMRGLDAKHFSDWEGTPTVPPQNDSLDAEPTPLYDSTTSVKEQDSPIDNEPTTASPSTTAAPTDDEPQTTPSSFLLDATGADSQNSVRNDEPLRSDVTLQNTDFAEDQATTQKATEISTSAVSNENPSQGTKSSTEINEQDAHDTPFPSSHSLPEMPSDPDLNSIPSSSVDEKPPSTVSGPAVPASTPAILPSDDESQTSPTTVFSDATPMDSSNSVPDGEPLRSDQTSHTGQPMSDESDTTTVRTVDTKSTSRESLTSLNPSLEVMPREDPLYPTAHLPPDIPQTLEPISSEQPLTTTTSVNESATTAPTPAEGPTDDGPTAVVPAVLFDPTSVDLQPDTTVQTSQPTSEQGDIALGSTVVSEVISKSITTQDTVSEVIPEEQPLHPEVHPPPGVPHGPEPTPLYNPAAASGRPPASSPIPAIEALSPDVPASAGEPGQTAFTVLPVATSTDFGFGDEDTPRPSVGQASTRQSTVAEKTTSAVTPKTADATEAAHRVSEIGRSEETYIAMEVLFDCVGNINTPRRLSLIPGRDSDNKNRAERCGRSTGKREACKMPTDASPQLSHEGADLSVRSASPSARHGTSSQETCDASSRSDAPHPAAAGNPRLGARSANAPGYNPRRTQGCLAGSEPKEENNASPSKIGKKSLGPKGGRKIRQTKLRTNDSEEETGNMFTFDELPLDENTSSFLAPNFGTEELSTNSLCFDDHSSFSTSFSMLSQPTTKPQSKLPTKKSVSRKKQLPRTKASQAANLRSAAVKPSSVSKPISPALKKEVKPGGRILSELIEEEDESTFLDYEAAKKQDDMPPALVEETSFAVGGLGNAQPTTNDWCNWCCCCNCCCLQ</sequence>
<evidence type="ECO:0000313" key="2">
    <source>
        <dbReference type="EMBL" id="OQR80040.1"/>
    </source>
</evidence>
<dbReference type="InParanoid" id="A0A1V9Y2V2"/>
<feature type="compositionally biased region" description="Low complexity" evidence="1">
    <location>
        <begin position="352"/>
        <end position="370"/>
    </location>
</feature>
<proteinExistence type="predicted"/>
<evidence type="ECO:0000256" key="1">
    <source>
        <dbReference type="SAM" id="MobiDB-lite"/>
    </source>
</evidence>
<feature type="region of interest" description="Disordered" evidence="1">
    <location>
        <begin position="21"/>
        <end position="49"/>
    </location>
</feature>
<feature type="compositionally biased region" description="Low complexity" evidence="1">
    <location>
        <begin position="106"/>
        <end position="117"/>
    </location>
</feature>
<evidence type="ECO:0000313" key="3">
    <source>
        <dbReference type="Proteomes" id="UP000192247"/>
    </source>
</evidence>
<feature type="region of interest" description="Disordered" evidence="1">
    <location>
        <begin position="439"/>
        <end position="458"/>
    </location>
</feature>
<dbReference type="AlphaFoldDB" id="A0A1V9Y2V2"/>
<feature type="compositionally biased region" description="Basic residues" evidence="1">
    <location>
        <begin position="786"/>
        <end position="798"/>
    </location>
</feature>
<name>A0A1V9Y2V2_9ACAR</name>
<feature type="compositionally biased region" description="Polar residues" evidence="1">
    <location>
        <begin position="152"/>
        <end position="192"/>
    </location>
</feature>
<protein>
    <submittedName>
        <fullName evidence="2">Uncharacterized protein</fullName>
    </submittedName>
</protein>
<gene>
    <name evidence="2" type="ORF">BIW11_05331</name>
</gene>
<feature type="compositionally biased region" description="Polar residues" evidence="1">
    <location>
        <begin position="776"/>
        <end position="785"/>
    </location>
</feature>
<feature type="compositionally biased region" description="Polar residues" evidence="1">
    <location>
        <begin position="629"/>
        <end position="651"/>
    </location>
</feature>
<keyword evidence="3" id="KW-1185">Reference proteome</keyword>